<keyword evidence="9" id="KW-1185">Reference proteome</keyword>
<feature type="region of interest" description="Disordered" evidence="4">
    <location>
        <begin position="553"/>
        <end position="741"/>
    </location>
</feature>
<dbReference type="PANTHER" id="PTHR42707:SF2">
    <property type="entry name" value="ACD11 DEHYDROGENASE"/>
    <property type="match status" value="1"/>
</dbReference>
<dbReference type="Pfam" id="PF00441">
    <property type="entry name" value="Acyl-CoA_dh_1"/>
    <property type="match status" value="1"/>
</dbReference>
<evidence type="ECO:0000313" key="9">
    <source>
        <dbReference type="Proteomes" id="UP001163046"/>
    </source>
</evidence>
<dbReference type="InterPro" id="IPR036250">
    <property type="entry name" value="AcylCo_DH-like_C"/>
</dbReference>
<dbReference type="InterPro" id="IPR009075">
    <property type="entry name" value="AcylCo_DH/oxidase_C"/>
</dbReference>
<feature type="region of interest" description="Disordered" evidence="4">
    <location>
        <begin position="346"/>
        <end position="528"/>
    </location>
</feature>
<accession>A0A9W9YJV8</accession>
<dbReference type="InterPro" id="IPR041504">
    <property type="entry name" value="AidB_N"/>
</dbReference>
<feature type="compositionally biased region" description="Basic and acidic residues" evidence="4">
    <location>
        <begin position="409"/>
        <end position="421"/>
    </location>
</feature>
<dbReference type="Proteomes" id="UP001163046">
    <property type="component" value="Unassembled WGS sequence"/>
</dbReference>
<dbReference type="InterPro" id="IPR052904">
    <property type="entry name" value="Acyl-CoA_dehydrogenase-like"/>
</dbReference>
<feature type="compositionally biased region" description="Basic and acidic residues" evidence="4">
    <location>
        <begin position="366"/>
        <end position="385"/>
    </location>
</feature>
<dbReference type="Gene3D" id="1.20.140.10">
    <property type="entry name" value="Butyryl-CoA Dehydrogenase, subunit A, domain 3"/>
    <property type="match status" value="1"/>
</dbReference>
<dbReference type="InterPro" id="IPR009100">
    <property type="entry name" value="AcylCoA_DH/oxidase_NM_dom_sf"/>
</dbReference>
<feature type="compositionally biased region" description="Polar residues" evidence="4">
    <location>
        <begin position="582"/>
        <end position="594"/>
    </location>
</feature>
<organism evidence="8 9">
    <name type="scientific">Desmophyllum pertusum</name>
    <dbReference type="NCBI Taxonomy" id="174260"/>
    <lineage>
        <taxon>Eukaryota</taxon>
        <taxon>Metazoa</taxon>
        <taxon>Cnidaria</taxon>
        <taxon>Anthozoa</taxon>
        <taxon>Hexacorallia</taxon>
        <taxon>Scleractinia</taxon>
        <taxon>Caryophylliina</taxon>
        <taxon>Caryophylliidae</taxon>
        <taxon>Desmophyllum</taxon>
    </lineage>
</organism>
<feature type="domain" description="Acyl-CoA oxidase/dehydrogenase middle" evidence="6">
    <location>
        <begin position="1061"/>
        <end position="1163"/>
    </location>
</feature>
<feature type="compositionally biased region" description="Basic and acidic residues" evidence="4">
    <location>
        <begin position="824"/>
        <end position="837"/>
    </location>
</feature>
<dbReference type="SUPFAM" id="SSF56645">
    <property type="entry name" value="Acyl-CoA dehydrogenase NM domain-like"/>
    <property type="match status" value="1"/>
</dbReference>
<evidence type="ECO:0000256" key="1">
    <source>
        <dbReference type="ARBA" id="ARBA00009347"/>
    </source>
</evidence>
<feature type="region of interest" description="Disordered" evidence="4">
    <location>
        <begin position="59"/>
        <end position="94"/>
    </location>
</feature>
<evidence type="ECO:0000259" key="5">
    <source>
        <dbReference type="Pfam" id="PF00441"/>
    </source>
</evidence>
<dbReference type="OrthoDB" id="5974875at2759"/>
<feature type="domain" description="Acyl-CoA dehydrogenase/oxidase C-terminal" evidence="5">
    <location>
        <begin position="1175"/>
        <end position="1296"/>
    </location>
</feature>
<dbReference type="SUPFAM" id="SSF47203">
    <property type="entry name" value="Acyl-CoA dehydrogenase C-terminal domain-like"/>
    <property type="match status" value="1"/>
</dbReference>
<evidence type="ECO:0000256" key="4">
    <source>
        <dbReference type="SAM" id="MobiDB-lite"/>
    </source>
</evidence>
<feature type="compositionally biased region" description="Basic and acidic residues" evidence="4">
    <location>
        <begin position="773"/>
        <end position="788"/>
    </location>
</feature>
<dbReference type="Pfam" id="PF02770">
    <property type="entry name" value="Acyl-CoA_dh_M"/>
    <property type="match status" value="1"/>
</dbReference>
<feature type="region of interest" description="Disordered" evidence="4">
    <location>
        <begin position="842"/>
        <end position="896"/>
    </location>
</feature>
<comment type="caution">
    <text evidence="8">The sequence shown here is derived from an EMBL/GenBank/DDBJ whole genome shotgun (WGS) entry which is preliminary data.</text>
</comment>
<evidence type="ECO:0000259" key="7">
    <source>
        <dbReference type="Pfam" id="PF18158"/>
    </source>
</evidence>
<evidence type="ECO:0008006" key="10">
    <source>
        <dbReference type="Google" id="ProtNLM"/>
    </source>
</evidence>
<feature type="region of interest" description="Disordered" evidence="4">
    <location>
        <begin position="773"/>
        <end position="797"/>
    </location>
</feature>
<feature type="compositionally biased region" description="Basic residues" evidence="4">
    <location>
        <begin position="250"/>
        <end position="264"/>
    </location>
</feature>
<evidence type="ECO:0000313" key="8">
    <source>
        <dbReference type="EMBL" id="KAJ7353917.1"/>
    </source>
</evidence>
<evidence type="ECO:0000256" key="3">
    <source>
        <dbReference type="ARBA" id="ARBA00022827"/>
    </source>
</evidence>
<feature type="compositionally biased region" description="Low complexity" evidence="4">
    <location>
        <begin position="112"/>
        <end position="122"/>
    </location>
</feature>
<feature type="compositionally biased region" description="Low complexity" evidence="4">
    <location>
        <begin position="564"/>
        <end position="576"/>
    </location>
</feature>
<feature type="compositionally biased region" description="Basic and acidic residues" evidence="4">
    <location>
        <begin position="202"/>
        <end position="211"/>
    </location>
</feature>
<gene>
    <name evidence="8" type="ORF">OS493_031364</name>
</gene>
<feature type="compositionally biased region" description="Basic and acidic residues" evidence="4">
    <location>
        <begin position="729"/>
        <end position="741"/>
    </location>
</feature>
<keyword evidence="2" id="KW-0285">Flavoprotein</keyword>
<feature type="region of interest" description="Disordered" evidence="4">
    <location>
        <begin position="112"/>
        <end position="143"/>
    </location>
</feature>
<feature type="compositionally biased region" description="Basic residues" evidence="4">
    <location>
        <begin position="396"/>
        <end position="407"/>
    </location>
</feature>
<proteinExistence type="inferred from homology"/>
<feature type="domain" description="Adaptive response protein AidB N-terminal" evidence="7">
    <location>
        <begin position="926"/>
        <end position="1030"/>
    </location>
</feature>
<feature type="region of interest" description="Disordered" evidence="4">
    <location>
        <begin position="818"/>
        <end position="837"/>
    </location>
</feature>
<feature type="region of interest" description="Disordered" evidence="4">
    <location>
        <begin position="193"/>
        <end position="214"/>
    </location>
</feature>
<feature type="compositionally biased region" description="Basic residues" evidence="4">
    <location>
        <begin position="665"/>
        <end position="678"/>
    </location>
</feature>
<feature type="region of interest" description="Disordered" evidence="4">
    <location>
        <begin position="235"/>
        <end position="265"/>
    </location>
</feature>
<name>A0A9W9YJV8_9CNID</name>
<comment type="similarity">
    <text evidence="1">Belongs to the acyl-CoA dehydrogenase family.</text>
</comment>
<dbReference type="InterPro" id="IPR006091">
    <property type="entry name" value="Acyl-CoA_Oxase/DH_mid-dom"/>
</dbReference>
<sequence length="1299" mass="145257">MALKSSYLLFYPKQPYFSQASWKGAIEPRFSDGGDEEMKDDIDSVRGLLDRLKDEKERELLKETSSSSVQENNNDDNFRSSVQDTKQDDVIGELQKKSSSLVMNLKSVVKTKGSSTKTVISSQSDATLQNDGDTSNKGISQKRKQDTFLVEVQERAEVISKSARKAPETLVSSMGHNVEEDPDTEEFLKKIRAAPSSTSSELHMEESETRLYRSKSASEVDLSVVVTNSSTLNLEPQKSKIPLGRQGSLKGRRKPTAAGRRRSLKSSFNDEFLDWDDSFVISEGEESMDEEHSVVSGGSFIIKDPPQMGAGGEVRPRTKPKSKVKSQTVSGIALPGLAEALSKKKVAAEDKQRSQGSAAEIVRAAAEGKRNMAAKEDRVEKEPEKPAWLVEAETRRKLHEQRRHIKNKQQGENDRDQEVEKPVQNGPVLHSLPHRPEPLADKSDSTASVSILHNVMLRPVRKPDAIATKSDDDSDAGRSLNFCLRPVSKPPDPVESQAEEERESSRSHNVVLRPIPKPEPVVNDKTEDLPGRIQPVRLKPIVYPCDIRPSVSSVTDHTEVAPMTRRTSSEVTTSSSYPSVKPVTQSFSHTVTSSRVHENGDASDQSSWSAGPAKTSPEYHILRSLAPITSDKPMISRSEPKVSENSSSHLNGSRVTVSSNYVSVPHRHAPKTRPKPGNRSKTVTVTASEVPELSKARRTSVELIHAKVERKPTRPATSAEPASNAMSHGDLRGPRRGSDLRDRAETFDLSYRPHYTGDVLPQWKIDLIEKKKNVGTSRERETNKDHPQQTHTSNAVIVPSWKRELAEKRKQRVEVNGLIQTSNKENEPKTSPEVPQWKKEFAERRKRQEMSPNRVQPDKHDRSPETPEWQRRLTNTRRTQPIVVPRGPSEDSTDQVPSFMKEFEKKKRTFPRGGGNTSYVLQEIRPDLDHFGHRVATDINSMGRECELLPPKLEHFDAWGRRVDNIQTCHGWQQLHDVSAEEGLISIPYERKYGQWSRIYQAAKLFMFSPSSGLYSCPLAMTDGAAKSIEVSDLTEKLSVLQDAFSHLTSRDPKEFWTSGQWMTERKGGSDVANGTETLAVPQEDGTYRLYGYKWFSSATDADMTLTLARVQNPDGSTVPGTKGLTMFYLQTRNDDGKLNDIEVQRLKNKLGTRQLPTAELLLHGSLAYKMSEEGRGVPCITDMLAITRFHNSVSAAGVMRRIMSLAQDYCMRRSVFGKLLVDHPLHMQTLARMEVETRAGFLLTMEVGRLLGKQECNEASDVELQLLRLITPITKLYTAKQSMQVTSEGLESFGGQDT</sequence>
<keyword evidence="3" id="KW-0274">FAD</keyword>
<dbReference type="EMBL" id="MU827337">
    <property type="protein sequence ID" value="KAJ7353917.1"/>
    <property type="molecule type" value="Genomic_DNA"/>
</dbReference>
<feature type="region of interest" description="Disordered" evidence="4">
    <location>
        <begin position="284"/>
        <end position="330"/>
    </location>
</feature>
<evidence type="ECO:0000259" key="6">
    <source>
        <dbReference type="Pfam" id="PF02770"/>
    </source>
</evidence>
<evidence type="ECO:0000256" key="2">
    <source>
        <dbReference type="ARBA" id="ARBA00022630"/>
    </source>
</evidence>
<feature type="compositionally biased region" description="Polar residues" evidence="4">
    <location>
        <begin position="123"/>
        <end position="139"/>
    </location>
</feature>
<feature type="compositionally biased region" description="Basic and acidic residues" evidence="4">
    <location>
        <begin position="434"/>
        <end position="444"/>
    </location>
</feature>
<dbReference type="Pfam" id="PF18158">
    <property type="entry name" value="AidB_N"/>
    <property type="match status" value="1"/>
</dbReference>
<dbReference type="GO" id="GO:0003995">
    <property type="term" value="F:acyl-CoA dehydrogenase activity"/>
    <property type="evidence" value="ECO:0007669"/>
    <property type="project" value="TreeGrafter"/>
</dbReference>
<feature type="compositionally biased region" description="Polar residues" evidence="4">
    <location>
        <begin position="643"/>
        <end position="662"/>
    </location>
</feature>
<reference evidence="8" key="1">
    <citation type="submission" date="2023-01" db="EMBL/GenBank/DDBJ databases">
        <title>Genome assembly of the deep-sea coral Lophelia pertusa.</title>
        <authorList>
            <person name="Herrera S."/>
            <person name="Cordes E."/>
        </authorList>
    </citation>
    <scope>NUCLEOTIDE SEQUENCE</scope>
    <source>
        <strain evidence="8">USNM1676648</strain>
        <tissue evidence="8">Polyp</tissue>
    </source>
</reference>
<feature type="compositionally biased region" description="Basic and acidic residues" evidence="4">
    <location>
        <begin position="856"/>
        <end position="871"/>
    </location>
</feature>
<dbReference type="Gene3D" id="6.10.250.600">
    <property type="match status" value="1"/>
</dbReference>
<dbReference type="PANTHER" id="PTHR42707">
    <property type="entry name" value="ACYL-COA DEHYDROGENASE"/>
    <property type="match status" value="1"/>
</dbReference>
<dbReference type="Gene3D" id="2.40.110.20">
    <property type="match status" value="1"/>
</dbReference>
<protein>
    <recommendedName>
        <fullName evidence="10">Acyl-CoA dehydrogenase</fullName>
    </recommendedName>
</protein>